<proteinExistence type="inferred from homology"/>
<dbReference type="InterPro" id="IPR007696">
    <property type="entry name" value="DNA_mismatch_repair_MutS_core"/>
</dbReference>
<dbReference type="GO" id="GO:0006298">
    <property type="term" value="P:mismatch repair"/>
    <property type="evidence" value="ECO:0007669"/>
    <property type="project" value="UniProtKB-UniRule"/>
</dbReference>
<feature type="binding site" evidence="9">
    <location>
        <begin position="615"/>
        <end position="622"/>
    </location>
    <ligand>
        <name>ATP</name>
        <dbReference type="ChEBI" id="CHEBI:30616"/>
    </ligand>
</feature>
<dbReference type="SUPFAM" id="SSF53150">
    <property type="entry name" value="DNA repair protein MutS, domain II"/>
    <property type="match status" value="1"/>
</dbReference>
<dbReference type="FunFam" id="3.40.50.300:FF:001579">
    <property type="entry name" value="DNA mismatch repair protein MutS"/>
    <property type="match status" value="1"/>
</dbReference>
<keyword evidence="5 9" id="KW-0067">ATP-binding</keyword>
<dbReference type="SUPFAM" id="SSF52540">
    <property type="entry name" value="P-loop containing nucleoside triphosphate hydrolases"/>
    <property type="match status" value="1"/>
</dbReference>
<evidence type="ECO:0000256" key="6">
    <source>
        <dbReference type="ARBA" id="ARBA00023125"/>
    </source>
</evidence>
<dbReference type="FunFam" id="1.10.1420.10:FF:000007">
    <property type="entry name" value="DNA mismatch repair protein MutS"/>
    <property type="match status" value="1"/>
</dbReference>
<evidence type="ECO:0000256" key="8">
    <source>
        <dbReference type="ARBA" id="ARBA00024647"/>
    </source>
</evidence>
<evidence type="ECO:0000256" key="9">
    <source>
        <dbReference type="HAMAP-Rule" id="MF_00096"/>
    </source>
</evidence>
<dbReference type="InterPro" id="IPR036187">
    <property type="entry name" value="DNA_mismatch_repair_MutS_sf"/>
</dbReference>
<dbReference type="InterPro" id="IPR007860">
    <property type="entry name" value="DNA_mmatch_repair_MutS_con_dom"/>
</dbReference>
<evidence type="ECO:0000256" key="4">
    <source>
        <dbReference type="ARBA" id="ARBA00022763"/>
    </source>
</evidence>
<dbReference type="SMART" id="SM00533">
    <property type="entry name" value="MUTSd"/>
    <property type="match status" value="1"/>
</dbReference>
<dbReference type="PANTHER" id="PTHR11361">
    <property type="entry name" value="DNA MISMATCH REPAIR PROTEIN MUTS FAMILY MEMBER"/>
    <property type="match status" value="1"/>
</dbReference>
<evidence type="ECO:0000259" key="11">
    <source>
        <dbReference type="PROSITE" id="PS00486"/>
    </source>
</evidence>
<dbReference type="Gene3D" id="3.40.1170.10">
    <property type="entry name" value="DNA repair protein MutS, domain I"/>
    <property type="match status" value="1"/>
</dbReference>
<dbReference type="FunFam" id="3.40.1170.10:FF:000001">
    <property type="entry name" value="DNA mismatch repair protein MutS"/>
    <property type="match status" value="1"/>
</dbReference>
<dbReference type="PANTHER" id="PTHR11361:SF34">
    <property type="entry name" value="DNA MISMATCH REPAIR PROTEIN MSH1, MITOCHONDRIAL"/>
    <property type="match status" value="1"/>
</dbReference>
<keyword evidence="4 9" id="KW-0227">DNA damage</keyword>
<dbReference type="NCBIfam" id="TIGR01070">
    <property type="entry name" value="mutS1"/>
    <property type="match status" value="1"/>
</dbReference>
<keyword evidence="3 9" id="KW-0547">Nucleotide-binding</keyword>
<dbReference type="InterPro" id="IPR007695">
    <property type="entry name" value="DNA_mismatch_repair_MutS-lik_N"/>
</dbReference>
<accession>A0A3A4R3V9</accession>
<dbReference type="Pfam" id="PF05192">
    <property type="entry name" value="MutS_III"/>
    <property type="match status" value="1"/>
</dbReference>
<dbReference type="PIRSF" id="PIRSF037677">
    <property type="entry name" value="DNA_mis_repair_Msh6"/>
    <property type="match status" value="1"/>
</dbReference>
<dbReference type="GO" id="GO:0030983">
    <property type="term" value="F:mismatched DNA binding"/>
    <property type="evidence" value="ECO:0007669"/>
    <property type="project" value="InterPro"/>
</dbReference>
<comment type="caution">
    <text evidence="12">The sequence shown here is derived from an EMBL/GenBank/DDBJ whole genome shotgun (WGS) entry which is preliminary data.</text>
</comment>
<dbReference type="PROSITE" id="PS00486">
    <property type="entry name" value="DNA_MISMATCH_REPAIR_2"/>
    <property type="match status" value="1"/>
</dbReference>
<dbReference type="Pfam" id="PF00488">
    <property type="entry name" value="MutS_V"/>
    <property type="match status" value="1"/>
</dbReference>
<dbReference type="InterPro" id="IPR017261">
    <property type="entry name" value="DNA_mismatch_repair_MutS/MSH"/>
</dbReference>
<name>A0A3A4R3V9_9BACT</name>
<dbReference type="GO" id="GO:0005829">
    <property type="term" value="C:cytosol"/>
    <property type="evidence" value="ECO:0007669"/>
    <property type="project" value="TreeGrafter"/>
</dbReference>
<dbReference type="InterPro" id="IPR045076">
    <property type="entry name" value="MutS"/>
</dbReference>
<dbReference type="Gene3D" id="6.10.140.430">
    <property type="match status" value="1"/>
</dbReference>
<evidence type="ECO:0000256" key="1">
    <source>
        <dbReference type="ARBA" id="ARBA00006271"/>
    </source>
</evidence>
<evidence type="ECO:0000313" key="12">
    <source>
        <dbReference type="EMBL" id="RJP57507.1"/>
    </source>
</evidence>
<dbReference type="EMBL" id="QZJZ01000079">
    <property type="protein sequence ID" value="RJP57507.1"/>
    <property type="molecule type" value="Genomic_DNA"/>
</dbReference>
<comment type="function">
    <text evidence="8 9">This protein is involved in the repair of mismatches in DNA. It is possible that it carries out the mismatch recognition step. This protein has a weak ATPase activity.</text>
</comment>
<dbReference type="Pfam" id="PF05188">
    <property type="entry name" value="MutS_II"/>
    <property type="match status" value="1"/>
</dbReference>
<organism evidence="12 13">
    <name type="scientific">Candidatus Auribacter fodinae</name>
    <dbReference type="NCBI Taxonomy" id="2093366"/>
    <lineage>
        <taxon>Bacteria</taxon>
        <taxon>Pseudomonadati</taxon>
        <taxon>Candidatus Auribacterota</taxon>
        <taxon>Candidatus Auribacteria</taxon>
        <taxon>Candidatus Auribacterales</taxon>
        <taxon>Candidatus Auribacteraceae</taxon>
        <taxon>Candidatus Auribacter</taxon>
    </lineage>
</organism>
<evidence type="ECO:0000256" key="10">
    <source>
        <dbReference type="RuleBase" id="RU003756"/>
    </source>
</evidence>
<feature type="domain" description="DNA mismatch repair proteins mutS family" evidence="11">
    <location>
        <begin position="689"/>
        <end position="705"/>
    </location>
</feature>
<dbReference type="GO" id="GO:0003684">
    <property type="term" value="F:damaged DNA binding"/>
    <property type="evidence" value="ECO:0007669"/>
    <property type="project" value="UniProtKB-UniRule"/>
</dbReference>
<reference evidence="12 13" key="1">
    <citation type="journal article" date="2017" name="ISME J.">
        <title>Energy and carbon metabolisms in a deep terrestrial subsurface fluid microbial community.</title>
        <authorList>
            <person name="Momper L."/>
            <person name="Jungbluth S.P."/>
            <person name="Lee M.D."/>
            <person name="Amend J.P."/>
        </authorList>
    </citation>
    <scope>NUCLEOTIDE SEQUENCE [LARGE SCALE GENOMIC DNA]</scope>
    <source>
        <strain evidence="12">SURF_26</strain>
    </source>
</reference>
<dbReference type="GO" id="GO:0140664">
    <property type="term" value="F:ATP-dependent DNA damage sensor activity"/>
    <property type="evidence" value="ECO:0007669"/>
    <property type="project" value="InterPro"/>
</dbReference>
<dbReference type="Gene3D" id="1.10.1420.10">
    <property type="match status" value="2"/>
</dbReference>
<dbReference type="InterPro" id="IPR027417">
    <property type="entry name" value="P-loop_NTPase"/>
</dbReference>
<dbReference type="InterPro" id="IPR007861">
    <property type="entry name" value="DNA_mismatch_repair_MutS_clamp"/>
</dbReference>
<dbReference type="InterPro" id="IPR000432">
    <property type="entry name" value="DNA_mismatch_repair_MutS_C"/>
</dbReference>
<dbReference type="Proteomes" id="UP000266426">
    <property type="component" value="Unassembled WGS sequence"/>
</dbReference>
<evidence type="ECO:0000256" key="7">
    <source>
        <dbReference type="ARBA" id="ARBA00023204"/>
    </source>
</evidence>
<dbReference type="InterPro" id="IPR005748">
    <property type="entry name" value="DNA_mismatch_repair_MutS"/>
</dbReference>
<evidence type="ECO:0000313" key="13">
    <source>
        <dbReference type="Proteomes" id="UP000266426"/>
    </source>
</evidence>
<dbReference type="SUPFAM" id="SSF55271">
    <property type="entry name" value="DNA repair protein MutS, domain I"/>
    <property type="match status" value="1"/>
</dbReference>
<gene>
    <name evidence="9 12" type="primary">mutS</name>
    <name evidence="12" type="ORF">C4541_10075</name>
</gene>
<dbReference type="GO" id="GO:0005524">
    <property type="term" value="F:ATP binding"/>
    <property type="evidence" value="ECO:0007669"/>
    <property type="project" value="UniProtKB-UniRule"/>
</dbReference>
<dbReference type="Pfam" id="PF01624">
    <property type="entry name" value="MutS_I"/>
    <property type="match status" value="1"/>
</dbReference>
<dbReference type="SMART" id="SM00534">
    <property type="entry name" value="MUTSac"/>
    <property type="match status" value="1"/>
</dbReference>
<dbReference type="HAMAP" id="MF_00096">
    <property type="entry name" value="MutS"/>
    <property type="match status" value="1"/>
</dbReference>
<evidence type="ECO:0000256" key="5">
    <source>
        <dbReference type="ARBA" id="ARBA00022840"/>
    </source>
</evidence>
<dbReference type="InterPro" id="IPR036678">
    <property type="entry name" value="MutS_con_dom_sf"/>
</dbReference>
<comment type="similarity">
    <text evidence="1 9 10">Belongs to the DNA mismatch repair MutS family.</text>
</comment>
<dbReference type="Pfam" id="PF05190">
    <property type="entry name" value="MutS_IV"/>
    <property type="match status" value="1"/>
</dbReference>
<sequence length="866" mass="97499">MMKQYQEMKKRIPGAILLFRLGDFYEMFYDDAKVASGVLEIALTSREGGQNGRYPMCGFPYHAAAAYIPKLVKAGHKLAICEQVEDPKTAKGIVKREITKVITPGTAIDENLVSDKQSNYLVAINRCKTSYGIALVELSTGEFKVTQVYNDHDLFSELFRVRPKEFVVPEYLQSDKVFLKTLSDNCPTATINPYSEWIFEAHSAQTFLREFLGTYTLEGYGIEDNSPVIGAAAGALHYLKDNLYTAIEHINTINHYSLNDYMIIDPISQRNLELLEPLRVGSASNTLFSILDFTSTPMGGRLFKSWLTSPLIEKEKIHARQDGVAQLVENKQVITTLSTYLKRVRDLERIISRCGLKQVSTRDMVVLRESLKQIPFLKEILKDFNSLLLSSINEGLKDLPSVVQLLDSAIVDEPPVTLKDGGVIKEGYDTELDEIRNISIHGQQWMADLQQKEIERTGIKSLKVRYNKVFGYYIEITRTNLNMVPDHYIRKQTLVSAERFITTELKDMESKLFNAEERMRDIESELFEQVRQTVVSYTGLIQETAHNCALLDCIVSLSNAAIHYNYVRPDIADDDLISIRGGRHPVVEALLDKGEFVPNDLLIDTETNQLLIITGPNMAGKSTYIRQAALLVILAQIGSFIPAESASIGIVDRIFTRVGASDELSKGQSTFMVEMIETANILNNATSRSLIILDEIGRGTSTFDGISIAWAVAEYLSNTPDVRARTLFATHYHELTELENQLEGVVNYNIAVREWNDKIIFLRKILPGGTDKSYGIHVARLAGLPKKVIERALEILAHLENDCIREQSVIPSPQVQNQFDEQLMLFGHSSVHPVVSRIKDLTCDSITPLEALHILYELKEMVKENG</sequence>
<dbReference type="NCBIfam" id="NF003810">
    <property type="entry name" value="PRK05399.1"/>
    <property type="match status" value="1"/>
</dbReference>
<dbReference type="Gene3D" id="3.30.420.110">
    <property type="entry name" value="MutS, connector domain"/>
    <property type="match status" value="1"/>
</dbReference>
<dbReference type="InterPro" id="IPR016151">
    <property type="entry name" value="DNA_mismatch_repair_MutS_N"/>
</dbReference>
<dbReference type="Gene3D" id="3.40.50.300">
    <property type="entry name" value="P-loop containing nucleotide triphosphate hydrolases"/>
    <property type="match status" value="1"/>
</dbReference>
<evidence type="ECO:0000256" key="3">
    <source>
        <dbReference type="ARBA" id="ARBA00022741"/>
    </source>
</evidence>
<dbReference type="CDD" id="cd03284">
    <property type="entry name" value="ABC_MutS1"/>
    <property type="match status" value="1"/>
</dbReference>
<keyword evidence="6 9" id="KW-0238">DNA-binding</keyword>
<keyword evidence="7 9" id="KW-0234">DNA repair</keyword>
<protein>
    <recommendedName>
        <fullName evidence="2 9">DNA mismatch repair protein MutS</fullName>
    </recommendedName>
</protein>
<dbReference type="AlphaFoldDB" id="A0A3A4R3V9"/>
<dbReference type="SUPFAM" id="SSF48334">
    <property type="entry name" value="DNA repair protein MutS, domain III"/>
    <property type="match status" value="1"/>
</dbReference>
<evidence type="ECO:0000256" key="2">
    <source>
        <dbReference type="ARBA" id="ARBA00021982"/>
    </source>
</evidence>